<dbReference type="SMART" id="SM00454">
    <property type="entry name" value="SAM"/>
    <property type="match status" value="1"/>
</dbReference>
<feature type="compositionally biased region" description="Basic and acidic residues" evidence="2">
    <location>
        <begin position="162"/>
        <end position="188"/>
    </location>
</feature>
<feature type="compositionally biased region" description="Polar residues" evidence="2">
    <location>
        <begin position="531"/>
        <end position="548"/>
    </location>
</feature>
<evidence type="ECO:0000313" key="6">
    <source>
        <dbReference type="Proteomes" id="UP000225706"/>
    </source>
</evidence>
<dbReference type="PROSITE" id="PS50105">
    <property type="entry name" value="SAM_DOMAIN"/>
    <property type="match status" value="1"/>
</dbReference>
<feature type="compositionally biased region" description="Basic and acidic residues" evidence="2">
    <location>
        <begin position="563"/>
        <end position="574"/>
    </location>
</feature>
<dbReference type="Gene3D" id="1.10.150.50">
    <property type="entry name" value="Transcription Factor, Ets-1"/>
    <property type="match status" value="1"/>
</dbReference>
<feature type="compositionally biased region" description="Basic residues" evidence="2">
    <location>
        <begin position="963"/>
        <end position="972"/>
    </location>
</feature>
<feature type="region of interest" description="Disordered" evidence="2">
    <location>
        <begin position="1509"/>
        <end position="1544"/>
    </location>
</feature>
<keyword evidence="6" id="KW-1185">Reference proteome</keyword>
<dbReference type="PROSITE" id="PS50200">
    <property type="entry name" value="RA"/>
    <property type="match status" value="2"/>
</dbReference>
<feature type="compositionally biased region" description="Low complexity" evidence="2">
    <location>
        <begin position="146"/>
        <end position="161"/>
    </location>
</feature>
<dbReference type="CDD" id="cd17043">
    <property type="entry name" value="RA"/>
    <property type="match status" value="2"/>
</dbReference>
<feature type="compositionally biased region" description="Polar residues" evidence="2">
    <location>
        <begin position="99"/>
        <end position="110"/>
    </location>
</feature>
<feature type="region of interest" description="Disordered" evidence="2">
    <location>
        <begin position="1"/>
        <end position="110"/>
    </location>
</feature>
<feature type="region of interest" description="Disordered" evidence="2">
    <location>
        <begin position="131"/>
        <end position="188"/>
    </location>
</feature>
<feature type="compositionally biased region" description="Pro residues" evidence="2">
    <location>
        <begin position="931"/>
        <end position="940"/>
    </location>
</feature>
<feature type="domain" description="Ras-associating" evidence="4">
    <location>
        <begin position="1158"/>
        <end position="1234"/>
    </location>
</feature>
<feature type="region of interest" description="Disordered" evidence="2">
    <location>
        <begin position="461"/>
        <end position="586"/>
    </location>
</feature>
<dbReference type="SMART" id="SM00314">
    <property type="entry name" value="RA"/>
    <property type="match status" value="2"/>
</dbReference>
<comment type="caution">
    <text evidence="5">The sequence shown here is derived from an EMBL/GenBank/DDBJ whole genome shotgun (WGS) entry which is preliminary data.</text>
</comment>
<proteinExistence type="predicted"/>
<evidence type="ECO:0000313" key="5">
    <source>
        <dbReference type="EMBL" id="PFX14374.1"/>
    </source>
</evidence>
<evidence type="ECO:0000256" key="2">
    <source>
        <dbReference type="SAM" id="MobiDB-lite"/>
    </source>
</evidence>
<organism evidence="5 6">
    <name type="scientific">Stylophora pistillata</name>
    <name type="common">Smooth cauliflower coral</name>
    <dbReference type="NCBI Taxonomy" id="50429"/>
    <lineage>
        <taxon>Eukaryota</taxon>
        <taxon>Metazoa</taxon>
        <taxon>Cnidaria</taxon>
        <taxon>Anthozoa</taxon>
        <taxon>Hexacorallia</taxon>
        <taxon>Scleractinia</taxon>
        <taxon>Astrocoeniina</taxon>
        <taxon>Pocilloporidae</taxon>
        <taxon>Stylophora</taxon>
    </lineage>
</organism>
<feature type="region of interest" description="Disordered" evidence="2">
    <location>
        <begin position="1560"/>
        <end position="1608"/>
    </location>
</feature>
<feature type="compositionally biased region" description="Basic and acidic residues" evidence="2">
    <location>
        <begin position="466"/>
        <end position="480"/>
    </location>
</feature>
<dbReference type="Proteomes" id="UP000225706">
    <property type="component" value="Unassembled WGS sequence"/>
</dbReference>
<feature type="compositionally biased region" description="Low complexity" evidence="2">
    <location>
        <begin position="59"/>
        <end position="75"/>
    </location>
</feature>
<dbReference type="PANTHER" id="PTHR12573">
    <property type="entry name" value="AT09986P-RELATED"/>
    <property type="match status" value="1"/>
</dbReference>
<dbReference type="Pfam" id="PF00788">
    <property type="entry name" value="RA"/>
    <property type="match status" value="2"/>
</dbReference>
<feature type="compositionally biased region" description="Polar residues" evidence="2">
    <location>
        <begin position="301"/>
        <end position="310"/>
    </location>
</feature>
<accession>A0A2B4R7R8</accession>
<protein>
    <submittedName>
        <fullName evidence="5">Uncharacterized protein</fullName>
    </submittedName>
</protein>
<sequence>MAERGLTPSAFALPGLSKDSKKPFGFSGVREDYGSRSVANETRVRAKDDLEESSSLVDELGTLLPPLTEYTLENLTKSRPRSPRRRSPSPLARRKELENNSNFSFDIKSPQTLIKDHEDFSAERVNVLKERPNFPPSLILSNDVGLSVSSRELSQSRSSPRLSDKPRTNRPEAAPKSERNKNFENGELLTERTDLNVVSVINDPKIRFVNEDRHRSDNDPPPLPTSPPPLDDGEDGEILGSLANDTLNTESKRSTQVGGFEKIQPIDRRTGKLSAKVADNPLKNEIEANVLSKTKQLRFDTASNNSSPSSRIAKWQGYGRTSSEDSYVSVLPKIGAGFPDRQTSVDSAIASRLSKYETPYSSRQRKPVEKTLSANRRRFKPVTLTDEDETTNSEKSIENIDSLVDAEKKPNQKMLEGLHGIQTGKNTTNSFPRDFSEGISVISQPMSMSGSKMQYSFQDKSFASGEKAKSDLDGSEKQSVTDKNTYNKKSSPKSWSSDMYGSSKTAHQEPDVVVEYDGVKDSLEKFDDSSGNRTVISVGSEIRTSNTNDPDEFKSKSNINENELNRSADNDKNKTTKQHGSSGMTLPKVVIEYDGEVVSEPLIDGYDTEETSDDGKKLMSSSFGQLEDLDDVHYLDNMSDGSVSLYADEDDIGILDYTDDEDEVYADMTLGNENLTLEDPVGEEAEETRVLRGSELNDDGLMDPPLQIMTETSESEESDEILFEPPPMFASSDEVEIREELEESGVLENGYEGNLPSPVIPSSLLETQPQDDKRFHNLAPEIWTEDDCVDWLDFIGLGHFATEFREHHVDGKVLKNINFQLLEEIGINSPDEREVILSEIYRRFHPEEEDMFEMEIQGALQSASEKEKMKIMAVLNALRSPAFQAELGLDTSTGSSSPHGSEAGFYMGAETASLSSSVTTGSEDHSQDMNLPPPPPPPPSWSQTAKKTKSLGRELDDYEPRTKGGKPKKAGKTPKEKDKSGEKASKSEKHGRKDKKHKRVTRLLDSLSLSTSSSKLTKLFHHSSSSSSSSTTTKKLNPTMQYLLQAGPQGLIRIWPTALSEEMNYCSFMVNMTTTSAEIIKLVFEKYELVDDPRRYYVCELGLGKGAARYDLSDADCPLLRQCRWADPDKQRFELRCRDEGVIKMLFELEGYEDDLDYRSIPLSSKTPCSEAVGLIVKKFHLPGKGSEYYLVEVSEENEDDREEVADHVCPLRLQMAWSAPDHVFRLCRRPTDSSTDVNDDNKDAVDGWMTDATEDVSQEPGINSEVSWEEIGEDVGEDVMEGLNKLDQVIDEESEVIASQELEAVRHELAAKEEELQELRLRTDTLNEREDELISLRRENEELKMRSGEHGELLNKDESLVEKDRALEELRQENEEMRRRISELEEKLKNEIAMRDREIERLYARNNELSSNDKELENLRQLRDTFVSQEKELEKLRLMNQDSSSGQHELAAKLTELQQKHDELLMEVSEMEKLKRVNQELTRKVDEGDIFRKELEKTQAEKKDLVEKLKEVERERRESKKSENNDAENLRQRNLEVAAKSKDAEEMRTNIIKLTAQMREMEKQSQEKANKLQKELQDAASEKKQLLDRIAELEESQAQDKDVENSSKEVEDLKLENIFLVERAKEIDELKSAVAKLAAEAKENLSFKEKYKELCDVETYLTKQVSTAETIARQKDKKLKESENKINTLTEAVKDMEAKLEEQEQNKLYLDQLLAMLKDRDPTLLHVINTSLASSEQEEWC</sequence>
<dbReference type="OrthoDB" id="449487at2759"/>
<feature type="compositionally biased region" description="Polar residues" evidence="2">
    <location>
        <begin position="912"/>
        <end position="921"/>
    </location>
</feature>
<feature type="compositionally biased region" description="Basic and acidic residues" evidence="2">
    <location>
        <begin position="951"/>
        <end position="962"/>
    </location>
</feature>
<keyword evidence="1" id="KW-0175">Coiled coil</keyword>
<dbReference type="SUPFAM" id="SSF47769">
    <property type="entry name" value="SAM/Pointed domain"/>
    <property type="match status" value="1"/>
</dbReference>
<feature type="region of interest" description="Disordered" evidence="2">
    <location>
        <begin position="353"/>
        <end position="406"/>
    </location>
</feature>
<feature type="compositionally biased region" description="Basic and acidic residues" evidence="2">
    <location>
        <begin position="973"/>
        <end position="988"/>
    </location>
</feature>
<evidence type="ECO:0000259" key="4">
    <source>
        <dbReference type="PROSITE" id="PS50200"/>
    </source>
</evidence>
<dbReference type="InterPro" id="IPR013761">
    <property type="entry name" value="SAM/pointed_sf"/>
</dbReference>
<dbReference type="InterPro" id="IPR001660">
    <property type="entry name" value="SAM"/>
</dbReference>
<gene>
    <name evidence="5" type="ORF">AWC38_SpisGene21471</name>
</gene>
<dbReference type="EMBL" id="LSMT01000789">
    <property type="protein sequence ID" value="PFX14374.1"/>
    <property type="molecule type" value="Genomic_DNA"/>
</dbReference>
<feature type="region of interest" description="Disordered" evidence="2">
    <location>
        <begin position="912"/>
        <end position="1006"/>
    </location>
</feature>
<feature type="compositionally biased region" description="Pro residues" evidence="2">
    <location>
        <begin position="219"/>
        <end position="230"/>
    </location>
</feature>
<dbReference type="CDD" id="cd09487">
    <property type="entry name" value="SAM_superfamily"/>
    <property type="match status" value="1"/>
</dbReference>
<feature type="compositionally biased region" description="Basic residues" evidence="2">
    <location>
        <begin position="989"/>
        <end position="1001"/>
    </location>
</feature>
<feature type="domain" description="SAM" evidence="3">
    <location>
        <begin position="783"/>
        <end position="840"/>
    </location>
</feature>
<evidence type="ECO:0000256" key="1">
    <source>
        <dbReference type="SAM" id="Coils"/>
    </source>
</evidence>
<feature type="compositionally biased region" description="Basic and acidic residues" evidence="2">
    <location>
        <begin position="517"/>
        <end position="530"/>
    </location>
</feature>
<feature type="coiled-coil region" evidence="1">
    <location>
        <begin position="1673"/>
        <end position="1714"/>
    </location>
</feature>
<evidence type="ECO:0000259" key="3">
    <source>
        <dbReference type="PROSITE" id="PS50105"/>
    </source>
</evidence>
<dbReference type="GO" id="GO:0007165">
    <property type="term" value="P:signal transduction"/>
    <property type="evidence" value="ECO:0007669"/>
    <property type="project" value="InterPro"/>
</dbReference>
<dbReference type="InterPro" id="IPR000159">
    <property type="entry name" value="RA_dom"/>
</dbReference>
<feature type="compositionally biased region" description="Basic residues" evidence="2">
    <location>
        <begin position="78"/>
        <end position="87"/>
    </location>
</feature>
<dbReference type="Gene3D" id="3.10.20.90">
    <property type="entry name" value="Phosphatidylinositol 3-kinase Catalytic Subunit, Chain A, domain 1"/>
    <property type="match status" value="2"/>
</dbReference>
<reference evidence="6" key="1">
    <citation type="journal article" date="2017" name="bioRxiv">
        <title>Comparative analysis of the genomes of Stylophora pistillata and Acropora digitifera provides evidence for extensive differences between species of corals.</title>
        <authorList>
            <person name="Voolstra C.R."/>
            <person name="Li Y."/>
            <person name="Liew Y.J."/>
            <person name="Baumgarten S."/>
            <person name="Zoccola D."/>
            <person name="Flot J.-F."/>
            <person name="Tambutte S."/>
            <person name="Allemand D."/>
            <person name="Aranda M."/>
        </authorList>
    </citation>
    <scope>NUCLEOTIDE SEQUENCE [LARGE SCALE GENOMIC DNA]</scope>
</reference>
<feature type="region of interest" description="Disordered" evidence="2">
    <location>
        <begin position="209"/>
        <end position="263"/>
    </location>
</feature>
<feature type="compositionally biased region" description="Basic and acidic residues" evidence="2">
    <location>
        <begin position="209"/>
        <end position="218"/>
    </location>
</feature>
<name>A0A2B4R7R8_STYPI</name>
<feature type="region of interest" description="Disordered" evidence="2">
    <location>
        <begin position="299"/>
        <end position="323"/>
    </location>
</feature>
<dbReference type="InterPro" id="IPR029071">
    <property type="entry name" value="Ubiquitin-like_domsf"/>
</dbReference>
<feature type="compositionally biased region" description="Polar residues" evidence="2">
    <location>
        <begin position="243"/>
        <end position="257"/>
    </location>
</feature>
<dbReference type="Pfam" id="PF07647">
    <property type="entry name" value="SAM_2"/>
    <property type="match status" value="1"/>
</dbReference>
<dbReference type="PANTHER" id="PTHR12573:SF4">
    <property type="entry name" value="AT09986P-RELATED"/>
    <property type="match status" value="1"/>
</dbReference>
<feature type="compositionally biased region" description="Polar residues" evidence="2">
    <location>
        <begin position="481"/>
        <end position="505"/>
    </location>
</feature>
<feature type="domain" description="Ras-associating" evidence="4">
    <location>
        <begin position="1048"/>
        <end position="1140"/>
    </location>
</feature>
<dbReference type="SUPFAM" id="SSF54236">
    <property type="entry name" value="Ubiquitin-like"/>
    <property type="match status" value="2"/>
</dbReference>